<dbReference type="PANTHER" id="PTHR47074">
    <property type="entry name" value="BNAC02G40300D PROTEIN"/>
    <property type="match status" value="1"/>
</dbReference>
<dbReference type="InterPro" id="IPR052929">
    <property type="entry name" value="RNase_H-like_EbsB-rel"/>
</dbReference>
<dbReference type="InterPro" id="IPR044730">
    <property type="entry name" value="RNase_H-like_dom_plant"/>
</dbReference>
<dbReference type="InterPro" id="IPR002156">
    <property type="entry name" value="RNaseH_domain"/>
</dbReference>
<comment type="caution">
    <text evidence="2">The sequence shown here is derived from an EMBL/GenBank/DDBJ whole genome shotgun (WGS) entry which is preliminary data.</text>
</comment>
<name>A0A8T1RMG6_CARIL</name>
<organism evidence="2 3">
    <name type="scientific">Carya illinoinensis</name>
    <name type="common">Pecan</name>
    <dbReference type="NCBI Taxonomy" id="32201"/>
    <lineage>
        <taxon>Eukaryota</taxon>
        <taxon>Viridiplantae</taxon>
        <taxon>Streptophyta</taxon>
        <taxon>Embryophyta</taxon>
        <taxon>Tracheophyta</taxon>
        <taxon>Spermatophyta</taxon>
        <taxon>Magnoliopsida</taxon>
        <taxon>eudicotyledons</taxon>
        <taxon>Gunneridae</taxon>
        <taxon>Pentapetalae</taxon>
        <taxon>rosids</taxon>
        <taxon>fabids</taxon>
        <taxon>Fagales</taxon>
        <taxon>Juglandaceae</taxon>
        <taxon>Carya</taxon>
    </lineage>
</organism>
<accession>A0A8T1RMG6</accession>
<dbReference type="AlphaFoldDB" id="A0A8T1RMG6"/>
<dbReference type="GO" id="GO:0003676">
    <property type="term" value="F:nucleic acid binding"/>
    <property type="evidence" value="ECO:0007669"/>
    <property type="project" value="InterPro"/>
</dbReference>
<dbReference type="GO" id="GO:0004523">
    <property type="term" value="F:RNA-DNA hybrid ribonuclease activity"/>
    <property type="evidence" value="ECO:0007669"/>
    <property type="project" value="InterPro"/>
</dbReference>
<dbReference type="CDD" id="cd06222">
    <property type="entry name" value="RNase_H_like"/>
    <property type="match status" value="1"/>
</dbReference>
<evidence type="ECO:0000259" key="1">
    <source>
        <dbReference type="Pfam" id="PF13456"/>
    </source>
</evidence>
<evidence type="ECO:0000313" key="2">
    <source>
        <dbReference type="EMBL" id="KAG6667272.1"/>
    </source>
</evidence>
<evidence type="ECO:0000313" key="3">
    <source>
        <dbReference type="Proteomes" id="UP000811609"/>
    </source>
</evidence>
<dbReference type="PANTHER" id="PTHR47074:SF48">
    <property type="entry name" value="POLYNUCLEOTIDYL TRANSFERASE, RIBONUCLEASE H-LIKE SUPERFAMILY PROTEIN"/>
    <property type="match status" value="1"/>
</dbReference>
<dbReference type="Pfam" id="PF13456">
    <property type="entry name" value="RVT_3"/>
    <property type="match status" value="1"/>
</dbReference>
<feature type="domain" description="RNase H type-1" evidence="1">
    <location>
        <begin position="173"/>
        <end position="236"/>
    </location>
</feature>
<reference evidence="2" key="1">
    <citation type="submission" date="2020-12" db="EMBL/GenBank/DDBJ databases">
        <title>WGS assembly of Carya illinoinensis cv. Pawnee.</title>
        <authorList>
            <person name="Platts A."/>
            <person name="Shu S."/>
            <person name="Wright S."/>
            <person name="Barry K."/>
            <person name="Edger P."/>
            <person name="Pires J.C."/>
            <person name="Schmutz J."/>
        </authorList>
    </citation>
    <scope>NUCLEOTIDE SEQUENCE</scope>
    <source>
        <tissue evidence="2">Leaf</tissue>
    </source>
</reference>
<proteinExistence type="predicted"/>
<protein>
    <recommendedName>
        <fullName evidence="1">RNase H type-1 domain-containing protein</fullName>
    </recommendedName>
</protein>
<gene>
    <name evidence="2" type="ORF">CIPAW_01G090400</name>
</gene>
<sequence length="304" mass="33990">MILSIPLSSRGANDKRIWVASARGTFSVKSAYFLETTMQRRNSGDTSSSGSISGMWRKMWGLKVPDKKCPAAADVWKRSFNNFQLLWEEMVVRLNQEELELAAVIFYQLWIRRNGLVFQETFHSPSSIVAKALSEQAMYKEAQTGGKDRTERRQADGMRQIWKSPDWPFSKVNFDAAFDQDKGSMGLGVVVRDSEGELLGCLVAPRENIQSACQAECYALHRAMVLCLELGLSKVIEDLQHIMAINPEWVLNFVPISANAGTHTAAKLAVNVASEVVWLEDGPAVIKRVILDDLICIARNEPPL</sequence>
<dbReference type="Proteomes" id="UP000811609">
    <property type="component" value="Chromosome 1"/>
</dbReference>
<dbReference type="EMBL" id="CM031809">
    <property type="protein sequence ID" value="KAG6667272.1"/>
    <property type="molecule type" value="Genomic_DNA"/>
</dbReference>
<keyword evidence="3" id="KW-1185">Reference proteome</keyword>